<dbReference type="FunFam" id="3.40.50.300:FF:000281">
    <property type="entry name" value="ADP-ribosylation factor-like protein 3"/>
    <property type="match status" value="1"/>
</dbReference>
<evidence type="ECO:0000256" key="13">
    <source>
        <dbReference type="RuleBase" id="RU003925"/>
    </source>
</evidence>
<feature type="binding site" evidence="11">
    <location>
        <begin position="125"/>
        <end position="128"/>
    </location>
    <ligand>
        <name>GTP</name>
        <dbReference type="ChEBI" id="CHEBI:37565"/>
    </ligand>
</feature>
<keyword evidence="7" id="KW-0333">Golgi apparatus</keyword>
<dbReference type="CDD" id="cd04155">
    <property type="entry name" value="Arl3"/>
    <property type="match status" value="1"/>
</dbReference>
<dbReference type="InterPro" id="IPR005225">
    <property type="entry name" value="Small_GTP-bd"/>
</dbReference>
<keyword evidence="5 11" id="KW-0547">Nucleotide-binding</keyword>
<evidence type="ECO:0000256" key="12">
    <source>
        <dbReference type="PIRSR" id="PIRSR606689-2"/>
    </source>
</evidence>
<keyword evidence="16" id="KW-1185">Reference proteome</keyword>
<dbReference type="GO" id="GO:0005794">
    <property type="term" value="C:Golgi apparatus"/>
    <property type="evidence" value="ECO:0007669"/>
    <property type="project" value="UniProtKB-SubCell"/>
</dbReference>
<dbReference type="Proteomes" id="UP001152797">
    <property type="component" value="Unassembled WGS sequence"/>
</dbReference>
<evidence type="ECO:0000256" key="7">
    <source>
        <dbReference type="ARBA" id="ARBA00023034"/>
    </source>
</evidence>
<evidence type="ECO:0000313" key="14">
    <source>
        <dbReference type="EMBL" id="CAI3986173.1"/>
    </source>
</evidence>
<organism evidence="14">
    <name type="scientific">Cladocopium goreaui</name>
    <dbReference type="NCBI Taxonomy" id="2562237"/>
    <lineage>
        <taxon>Eukaryota</taxon>
        <taxon>Sar</taxon>
        <taxon>Alveolata</taxon>
        <taxon>Dinophyceae</taxon>
        <taxon>Suessiales</taxon>
        <taxon>Symbiodiniaceae</taxon>
        <taxon>Cladocopium</taxon>
    </lineage>
</organism>
<dbReference type="EMBL" id="CAMXCT020001057">
    <property type="protein sequence ID" value="CAL1139548.1"/>
    <property type="molecule type" value="Genomic_DNA"/>
</dbReference>
<comment type="subcellular location">
    <subcellularLocation>
        <location evidence="1">Golgi apparatus</location>
    </subcellularLocation>
</comment>
<keyword evidence="8 11" id="KW-0342">GTP-binding</keyword>
<dbReference type="PROSITE" id="PS51417">
    <property type="entry name" value="ARF"/>
    <property type="match status" value="1"/>
</dbReference>
<keyword evidence="4" id="KW-0519">Myristate</keyword>
<evidence type="ECO:0000256" key="10">
    <source>
        <dbReference type="ARBA" id="ARBA00040616"/>
    </source>
</evidence>
<keyword evidence="6" id="KW-0653">Protein transport</keyword>
<accession>A0A9P1C7M7</accession>
<dbReference type="GO" id="GO:0005525">
    <property type="term" value="F:GTP binding"/>
    <property type="evidence" value="ECO:0007669"/>
    <property type="project" value="UniProtKB-KW"/>
</dbReference>
<feature type="binding site" evidence="11">
    <location>
        <begin position="23"/>
        <end position="30"/>
    </location>
    <ligand>
        <name>GTP</name>
        <dbReference type="ChEBI" id="CHEBI:37565"/>
    </ligand>
</feature>
<dbReference type="EMBL" id="CAMXCT030001057">
    <property type="protein sequence ID" value="CAL4773485.1"/>
    <property type="molecule type" value="Genomic_DNA"/>
</dbReference>
<dbReference type="GO" id="GO:0003924">
    <property type="term" value="F:GTPase activity"/>
    <property type="evidence" value="ECO:0007669"/>
    <property type="project" value="InterPro"/>
</dbReference>
<feature type="binding site" evidence="12">
    <location>
        <position position="30"/>
    </location>
    <ligand>
        <name>Mg(2+)</name>
        <dbReference type="ChEBI" id="CHEBI:18420"/>
    </ligand>
</feature>
<gene>
    <name evidence="14" type="ORF">C1SCF055_LOCUS13544</name>
</gene>
<dbReference type="AlphaFoldDB" id="A0A9P1C7M7"/>
<sequence>MGLLGLLKKMKKDDMEARILILGLDNAGKTTILKTMTSEDISHTMPTQGFNIKSIMQDGFKLNVWDIGGQEAIRPYWSNYFENTDGLVYVVDSSDTRRLEESSRELKQLLAEEKLAGIPTLVFANKQDLMSAAGAEDVSAALELDFIGDRVWQIQACSAKTGEGLQEGMEWLVGNCRKG</sequence>
<evidence type="ECO:0000256" key="1">
    <source>
        <dbReference type="ARBA" id="ARBA00004555"/>
    </source>
</evidence>
<evidence type="ECO:0000256" key="6">
    <source>
        <dbReference type="ARBA" id="ARBA00022927"/>
    </source>
</evidence>
<evidence type="ECO:0000256" key="5">
    <source>
        <dbReference type="ARBA" id="ARBA00022741"/>
    </source>
</evidence>
<feature type="binding site" evidence="11">
    <location>
        <position position="69"/>
    </location>
    <ligand>
        <name>GTP</name>
        <dbReference type="ChEBI" id="CHEBI:37565"/>
    </ligand>
</feature>
<evidence type="ECO:0000256" key="2">
    <source>
        <dbReference type="ARBA" id="ARBA00010290"/>
    </source>
</evidence>
<dbReference type="Pfam" id="PF00025">
    <property type="entry name" value="Arf"/>
    <property type="match status" value="1"/>
</dbReference>
<evidence type="ECO:0000256" key="3">
    <source>
        <dbReference type="ARBA" id="ARBA00022448"/>
    </source>
</evidence>
<dbReference type="SMART" id="SM00178">
    <property type="entry name" value="SAR"/>
    <property type="match status" value="1"/>
</dbReference>
<dbReference type="InterPro" id="IPR044612">
    <property type="entry name" value="ARL2/3"/>
</dbReference>
<reference evidence="14" key="1">
    <citation type="submission" date="2022-10" db="EMBL/GenBank/DDBJ databases">
        <authorList>
            <person name="Chen Y."/>
            <person name="Dougan E. K."/>
            <person name="Chan C."/>
            <person name="Rhodes N."/>
            <person name="Thang M."/>
        </authorList>
    </citation>
    <scope>NUCLEOTIDE SEQUENCE</scope>
</reference>
<reference evidence="15 16" key="2">
    <citation type="submission" date="2024-05" db="EMBL/GenBank/DDBJ databases">
        <authorList>
            <person name="Chen Y."/>
            <person name="Shah S."/>
            <person name="Dougan E. K."/>
            <person name="Thang M."/>
            <person name="Chan C."/>
        </authorList>
    </citation>
    <scope>NUCLEOTIDE SEQUENCE [LARGE SCALE GENOMIC DNA]</scope>
</reference>
<dbReference type="Gene3D" id="3.40.50.300">
    <property type="entry name" value="P-loop containing nucleotide triphosphate hydrolases"/>
    <property type="match status" value="1"/>
</dbReference>
<dbReference type="PANTHER" id="PTHR45697">
    <property type="entry name" value="ADP-RIBOSYLATION FACTOR-LIKE PROTEIN 2-RELATED"/>
    <property type="match status" value="1"/>
</dbReference>
<evidence type="ECO:0000256" key="11">
    <source>
        <dbReference type="PIRSR" id="PIRSR606689-1"/>
    </source>
</evidence>
<name>A0A9P1C7M7_9DINO</name>
<evidence type="ECO:0000256" key="8">
    <source>
        <dbReference type="ARBA" id="ARBA00023134"/>
    </source>
</evidence>
<dbReference type="PRINTS" id="PR00328">
    <property type="entry name" value="SAR1GTPBP"/>
</dbReference>
<dbReference type="NCBIfam" id="TIGR00231">
    <property type="entry name" value="small_GTP"/>
    <property type="match status" value="1"/>
</dbReference>
<dbReference type="EMBL" id="CAMXCT010001057">
    <property type="protein sequence ID" value="CAI3986173.1"/>
    <property type="molecule type" value="Genomic_DNA"/>
</dbReference>
<evidence type="ECO:0000313" key="15">
    <source>
        <dbReference type="EMBL" id="CAL4773485.1"/>
    </source>
</evidence>
<dbReference type="GO" id="GO:0046872">
    <property type="term" value="F:metal ion binding"/>
    <property type="evidence" value="ECO:0007669"/>
    <property type="project" value="UniProtKB-KW"/>
</dbReference>
<dbReference type="GO" id="GO:0015031">
    <property type="term" value="P:protein transport"/>
    <property type="evidence" value="ECO:0007669"/>
    <property type="project" value="UniProtKB-KW"/>
</dbReference>
<feature type="binding site" evidence="12">
    <location>
        <position position="47"/>
    </location>
    <ligand>
        <name>Mg(2+)</name>
        <dbReference type="ChEBI" id="CHEBI:18420"/>
    </ligand>
</feature>
<comment type="caution">
    <text evidence="14">The sequence shown here is derived from an EMBL/GenBank/DDBJ whole genome shotgun (WGS) entry which is preliminary data.</text>
</comment>
<dbReference type="OrthoDB" id="2011769at2759"/>
<keyword evidence="9" id="KW-0449">Lipoprotein</keyword>
<keyword evidence="3" id="KW-0813">Transport</keyword>
<proteinExistence type="inferred from homology"/>
<evidence type="ECO:0000256" key="9">
    <source>
        <dbReference type="ARBA" id="ARBA00023288"/>
    </source>
</evidence>
<dbReference type="InterPro" id="IPR006689">
    <property type="entry name" value="Small_GTPase_ARF/SAR"/>
</dbReference>
<keyword evidence="12" id="KW-0479">Metal-binding</keyword>
<evidence type="ECO:0000313" key="16">
    <source>
        <dbReference type="Proteomes" id="UP001152797"/>
    </source>
</evidence>
<evidence type="ECO:0000256" key="4">
    <source>
        <dbReference type="ARBA" id="ARBA00022707"/>
    </source>
</evidence>
<dbReference type="SUPFAM" id="SSF52540">
    <property type="entry name" value="P-loop containing nucleoside triphosphate hydrolases"/>
    <property type="match status" value="1"/>
</dbReference>
<comment type="similarity">
    <text evidence="2 13">Belongs to the small GTPase superfamily. Arf family.</text>
</comment>
<protein>
    <recommendedName>
        <fullName evidence="10">ADP-ribosylation factor-like protein 3</fullName>
    </recommendedName>
</protein>
<dbReference type="SMART" id="SM00177">
    <property type="entry name" value="ARF"/>
    <property type="match status" value="1"/>
</dbReference>
<dbReference type="InterPro" id="IPR027417">
    <property type="entry name" value="P-loop_NTPase"/>
</dbReference>
<keyword evidence="12" id="KW-0460">Magnesium</keyword>